<dbReference type="AlphaFoldDB" id="A0A2I2AAZ4"/>
<dbReference type="Proteomes" id="UP000234579">
    <property type="component" value="Unassembled WGS sequence"/>
</dbReference>
<dbReference type="RefSeq" id="WP_101811817.1">
    <property type="nucleotide sequence ID" value="NZ_PKGI01000028.1"/>
</dbReference>
<sequence length="276" mass="32561">MRNIKMRITLNGLDLGIYWDKETRKTLELMKDYDEEEKVVQVLTPVALSSFHLGRLYLSYFKNELECKSFIVTFFDDFISTCDLDPFKTIGYALTSYSSYMQPKEFEEKLERLKLKRNQILENKFSKPQNPVKEVEDLGKLLIEINFEIGDDIKFKFDEQTKRIFDKIESSNDMDETAKLLAPIGLSALALGRKIDFFKNTYEYNLFLVDFLEYFVKIADVPDLDLFDAIGYALIVLNRDMTEEEFESELEKLKRHQYLESKFSDFFAAVRNLEDK</sequence>
<accession>A0A2I2AAZ4</accession>
<dbReference type="EMBL" id="PKGI01000028">
    <property type="protein sequence ID" value="PLA76528.1"/>
    <property type="molecule type" value="Genomic_DNA"/>
</dbReference>
<evidence type="ECO:0000313" key="2">
    <source>
        <dbReference type="Proteomes" id="UP000234579"/>
    </source>
</evidence>
<gene>
    <name evidence="1" type="ORF">CYR79_05745</name>
</gene>
<evidence type="ECO:0000313" key="1">
    <source>
        <dbReference type="EMBL" id="PLA76528.1"/>
    </source>
</evidence>
<comment type="caution">
    <text evidence="1">The sequence shown here is derived from an EMBL/GenBank/DDBJ whole genome shotgun (WGS) entry which is preliminary data.</text>
</comment>
<organism evidence="1 2">
    <name type="scientific">Ligilactobacillus agilis</name>
    <dbReference type="NCBI Taxonomy" id="1601"/>
    <lineage>
        <taxon>Bacteria</taxon>
        <taxon>Bacillati</taxon>
        <taxon>Bacillota</taxon>
        <taxon>Bacilli</taxon>
        <taxon>Lactobacillales</taxon>
        <taxon>Lactobacillaceae</taxon>
        <taxon>Ligilactobacillus</taxon>
    </lineage>
</organism>
<proteinExistence type="predicted"/>
<protein>
    <submittedName>
        <fullName evidence="1">Uncharacterized protein</fullName>
    </submittedName>
</protein>
<name>A0A2I2AAZ4_9LACO</name>
<reference evidence="2" key="1">
    <citation type="submission" date="2017-12" db="EMBL/GenBank/DDBJ databases">
        <authorList>
            <person name="Christensen H."/>
        </authorList>
    </citation>
    <scope>NUCLEOTIDE SEQUENCE [LARGE SCALE GENOMIC DNA]</scope>
    <source>
        <strain evidence="2">268A</strain>
    </source>
</reference>